<protein>
    <submittedName>
        <fullName evidence="3">Uncharacterized conserved protein</fullName>
    </submittedName>
</protein>
<accession>A0A239N5S7</accession>
<evidence type="ECO:0000313" key="4">
    <source>
        <dbReference type="Proteomes" id="UP000198282"/>
    </source>
</evidence>
<dbReference type="InterPro" id="IPR011008">
    <property type="entry name" value="Dimeric_a/b-barrel"/>
</dbReference>
<gene>
    <name evidence="3" type="ORF">SAMN05216276_105114</name>
</gene>
<dbReference type="PANTHER" id="PTHR35174">
    <property type="entry name" value="BLL7171 PROTEIN-RELATED"/>
    <property type="match status" value="1"/>
</dbReference>
<dbReference type="Gene3D" id="3.30.70.1060">
    <property type="entry name" value="Dimeric alpha+beta barrel"/>
    <property type="match status" value="1"/>
</dbReference>
<proteinExistence type="inferred from homology"/>
<name>A0A239N5S7_9ACTN</name>
<dbReference type="Proteomes" id="UP000198282">
    <property type="component" value="Unassembled WGS sequence"/>
</dbReference>
<keyword evidence="4" id="KW-1185">Reference proteome</keyword>
<evidence type="ECO:0000313" key="3">
    <source>
        <dbReference type="EMBL" id="SNT49538.1"/>
    </source>
</evidence>
<comment type="similarity">
    <text evidence="1">Belongs to the YciI family.</text>
</comment>
<dbReference type="InterPro" id="IPR005545">
    <property type="entry name" value="YCII"/>
</dbReference>
<dbReference type="PANTHER" id="PTHR35174:SF3">
    <property type="entry name" value="BLL7171 PROTEIN"/>
    <property type="match status" value="1"/>
</dbReference>
<sequence>MQYALMIYNDPGRLEALSDAEREAAYAEYFALTDDARCVVGAQLQPAETATGVRVTGGRTLMTDGPFADTKEVLGGFCLIEAADLDEAIELAARIPAARLGGVVEVRPVVRR</sequence>
<feature type="domain" description="YCII-related" evidence="2">
    <location>
        <begin position="1"/>
        <end position="110"/>
    </location>
</feature>
<organism evidence="3 4">
    <name type="scientific">Streptosporangium subroseum</name>
    <dbReference type="NCBI Taxonomy" id="106412"/>
    <lineage>
        <taxon>Bacteria</taxon>
        <taxon>Bacillati</taxon>
        <taxon>Actinomycetota</taxon>
        <taxon>Actinomycetes</taxon>
        <taxon>Streptosporangiales</taxon>
        <taxon>Streptosporangiaceae</taxon>
        <taxon>Streptosporangium</taxon>
    </lineage>
</organism>
<dbReference type="Pfam" id="PF03795">
    <property type="entry name" value="YCII"/>
    <property type="match status" value="1"/>
</dbReference>
<dbReference type="SUPFAM" id="SSF54909">
    <property type="entry name" value="Dimeric alpha+beta barrel"/>
    <property type="match status" value="1"/>
</dbReference>
<dbReference type="RefSeq" id="WP_089211616.1">
    <property type="nucleotide sequence ID" value="NZ_FZOD01000051.1"/>
</dbReference>
<dbReference type="EMBL" id="FZOD01000051">
    <property type="protein sequence ID" value="SNT49538.1"/>
    <property type="molecule type" value="Genomic_DNA"/>
</dbReference>
<dbReference type="AlphaFoldDB" id="A0A239N5S7"/>
<reference evidence="3 4" key="1">
    <citation type="submission" date="2017-06" db="EMBL/GenBank/DDBJ databases">
        <authorList>
            <person name="Kim H.J."/>
            <person name="Triplett B.A."/>
        </authorList>
    </citation>
    <scope>NUCLEOTIDE SEQUENCE [LARGE SCALE GENOMIC DNA]</scope>
    <source>
        <strain evidence="3 4">CGMCC 4.2132</strain>
    </source>
</reference>
<evidence type="ECO:0000259" key="2">
    <source>
        <dbReference type="Pfam" id="PF03795"/>
    </source>
</evidence>
<evidence type="ECO:0000256" key="1">
    <source>
        <dbReference type="ARBA" id="ARBA00007689"/>
    </source>
</evidence>